<evidence type="ECO:0000313" key="7">
    <source>
        <dbReference type="Proteomes" id="UP001597362"/>
    </source>
</evidence>
<feature type="transmembrane region" description="Helical" evidence="5">
    <location>
        <begin position="157"/>
        <end position="177"/>
    </location>
</feature>
<evidence type="ECO:0000256" key="4">
    <source>
        <dbReference type="ARBA" id="ARBA00023136"/>
    </source>
</evidence>
<feature type="transmembrane region" description="Helical" evidence="5">
    <location>
        <begin position="35"/>
        <end position="55"/>
    </location>
</feature>
<keyword evidence="1" id="KW-1003">Cell membrane</keyword>
<name>A0ABW4YQP4_9BACL</name>
<dbReference type="PANTHER" id="PTHR35529">
    <property type="entry name" value="MANGANESE EFFLUX PUMP MNTP-RELATED"/>
    <property type="match status" value="1"/>
</dbReference>
<evidence type="ECO:0000256" key="5">
    <source>
        <dbReference type="SAM" id="Phobius"/>
    </source>
</evidence>
<reference evidence="7" key="1">
    <citation type="journal article" date="2019" name="Int. J. Syst. Evol. Microbiol.">
        <title>The Global Catalogue of Microorganisms (GCM) 10K type strain sequencing project: providing services to taxonomists for standard genome sequencing and annotation.</title>
        <authorList>
            <consortium name="The Broad Institute Genomics Platform"/>
            <consortium name="The Broad Institute Genome Sequencing Center for Infectious Disease"/>
            <person name="Wu L."/>
            <person name="Ma J."/>
        </authorList>
    </citation>
    <scope>NUCLEOTIDE SEQUENCE [LARGE SCALE GENOMIC DNA]</scope>
    <source>
        <strain evidence="7">GH52</strain>
    </source>
</reference>
<keyword evidence="2 5" id="KW-0812">Transmembrane</keyword>
<feature type="transmembrane region" description="Helical" evidence="5">
    <location>
        <begin position="67"/>
        <end position="85"/>
    </location>
</feature>
<accession>A0ABW4YQP4</accession>
<feature type="transmembrane region" description="Helical" evidence="5">
    <location>
        <begin position="6"/>
        <end position="28"/>
    </location>
</feature>
<comment type="caution">
    <text evidence="6">The sequence shown here is derived from an EMBL/GenBank/DDBJ whole genome shotgun (WGS) entry which is preliminary data.</text>
</comment>
<evidence type="ECO:0000256" key="2">
    <source>
        <dbReference type="ARBA" id="ARBA00022692"/>
    </source>
</evidence>
<feature type="transmembrane region" description="Helical" evidence="5">
    <location>
        <begin position="183"/>
        <end position="201"/>
    </location>
</feature>
<dbReference type="InterPro" id="IPR003810">
    <property type="entry name" value="Mntp/YtaF"/>
</dbReference>
<sequence>MLELMMSLAALAFAVSLDGFAVGVAYGLRKIKIPFFSIVIIACCSGLIIWLSMQAGTILTLVLSPQIAKWIGAFILIAMGSWSLLQHIRHRMVSAAKEKQVPVGKVQAEAIDQQVKSANSKQVLTLEMKRLGLVIQILRTPQAADVDRSGNISAKEAIMLGTALSLDALGAGIGAAMLGLPSLVTAFTIAICSALLLFGGLQAGLHMVGRRQLKWIAILPGILLVVIGIVRLL</sequence>
<dbReference type="EMBL" id="JBHUHO010000048">
    <property type="protein sequence ID" value="MFD2117933.1"/>
    <property type="molecule type" value="Genomic_DNA"/>
</dbReference>
<organism evidence="6 7">
    <name type="scientific">Paenibacillus yanchengensis</name>
    <dbReference type="NCBI Taxonomy" id="2035833"/>
    <lineage>
        <taxon>Bacteria</taxon>
        <taxon>Bacillati</taxon>
        <taxon>Bacillota</taxon>
        <taxon>Bacilli</taxon>
        <taxon>Bacillales</taxon>
        <taxon>Paenibacillaceae</taxon>
        <taxon>Paenibacillus</taxon>
    </lineage>
</organism>
<dbReference type="RefSeq" id="WP_377775358.1">
    <property type="nucleotide sequence ID" value="NZ_JBHUHO010000048.1"/>
</dbReference>
<gene>
    <name evidence="6" type="ORF">ACFSJH_19560</name>
</gene>
<evidence type="ECO:0000256" key="3">
    <source>
        <dbReference type="ARBA" id="ARBA00022989"/>
    </source>
</evidence>
<feature type="transmembrane region" description="Helical" evidence="5">
    <location>
        <begin position="213"/>
        <end position="232"/>
    </location>
</feature>
<dbReference type="Pfam" id="PF02659">
    <property type="entry name" value="Mntp"/>
    <property type="match status" value="2"/>
</dbReference>
<proteinExistence type="predicted"/>
<keyword evidence="4 5" id="KW-0472">Membrane</keyword>
<dbReference type="PANTHER" id="PTHR35529:SF2">
    <property type="entry name" value="SPORULATION PROTEIN YTAF-RELATED"/>
    <property type="match status" value="1"/>
</dbReference>
<evidence type="ECO:0000313" key="6">
    <source>
        <dbReference type="EMBL" id="MFD2117933.1"/>
    </source>
</evidence>
<keyword evidence="3 5" id="KW-1133">Transmembrane helix</keyword>
<keyword evidence="7" id="KW-1185">Reference proteome</keyword>
<protein>
    <submittedName>
        <fullName evidence="6">MntP/YtaF family protein</fullName>
    </submittedName>
</protein>
<dbReference type="Proteomes" id="UP001597362">
    <property type="component" value="Unassembled WGS sequence"/>
</dbReference>
<evidence type="ECO:0000256" key="1">
    <source>
        <dbReference type="ARBA" id="ARBA00022475"/>
    </source>
</evidence>